<evidence type="ECO:0000313" key="3">
    <source>
        <dbReference type="Proteomes" id="UP000789901"/>
    </source>
</evidence>
<feature type="non-terminal residue" evidence="2">
    <location>
        <position position="1"/>
    </location>
</feature>
<evidence type="ECO:0000313" key="2">
    <source>
        <dbReference type="EMBL" id="CAG8840572.1"/>
    </source>
</evidence>
<keyword evidence="1" id="KW-0472">Membrane</keyword>
<dbReference type="EMBL" id="CAJVQB010063193">
    <property type="protein sequence ID" value="CAG8840572.1"/>
    <property type="molecule type" value="Genomic_DNA"/>
</dbReference>
<accession>A0ABN7WTL1</accession>
<dbReference type="InterPro" id="IPR018247">
    <property type="entry name" value="EF_Hand_1_Ca_BS"/>
</dbReference>
<feature type="transmembrane region" description="Helical" evidence="1">
    <location>
        <begin position="174"/>
        <end position="199"/>
    </location>
</feature>
<comment type="caution">
    <text evidence="2">The sequence shown here is derived from an EMBL/GenBank/DDBJ whole genome shotgun (WGS) entry which is preliminary data.</text>
</comment>
<dbReference type="Proteomes" id="UP000789901">
    <property type="component" value="Unassembled WGS sequence"/>
</dbReference>
<keyword evidence="1" id="KW-1133">Transmembrane helix</keyword>
<reference evidence="2 3" key="1">
    <citation type="submission" date="2021-06" db="EMBL/GenBank/DDBJ databases">
        <authorList>
            <person name="Kallberg Y."/>
            <person name="Tangrot J."/>
            <person name="Rosling A."/>
        </authorList>
    </citation>
    <scope>NUCLEOTIDE SEQUENCE [LARGE SCALE GENOMIC DNA]</scope>
    <source>
        <strain evidence="2 3">120-4 pot B 10/14</strain>
    </source>
</reference>
<name>A0ABN7WTL1_GIGMA</name>
<sequence length="201" mass="23080">NYHELLGMLSPIEIKELREGKVSQAVKKLSERSEEFLEIYDEDRNREIDLDELIKERWKLAQDLDEGIVQTVKDLEREIVNYRKTSQYRTKDKTIGQVKEEIEQQLENQLTNQGETIPHLTPIPKNPCQKIKEESCCKKEQRDKGKGVVREVEQTALIEVPPKKFISDASLAKVLFGVNILIKVVIIAIVATFVGTSFVTS</sequence>
<gene>
    <name evidence="2" type="ORF">GMARGA_LOCUS34973</name>
</gene>
<proteinExistence type="predicted"/>
<protein>
    <submittedName>
        <fullName evidence="2">7983_t:CDS:1</fullName>
    </submittedName>
</protein>
<keyword evidence="1" id="KW-0812">Transmembrane</keyword>
<evidence type="ECO:0000256" key="1">
    <source>
        <dbReference type="SAM" id="Phobius"/>
    </source>
</evidence>
<dbReference type="PROSITE" id="PS00018">
    <property type="entry name" value="EF_HAND_1"/>
    <property type="match status" value="1"/>
</dbReference>
<keyword evidence="3" id="KW-1185">Reference proteome</keyword>
<organism evidence="2 3">
    <name type="scientific">Gigaspora margarita</name>
    <dbReference type="NCBI Taxonomy" id="4874"/>
    <lineage>
        <taxon>Eukaryota</taxon>
        <taxon>Fungi</taxon>
        <taxon>Fungi incertae sedis</taxon>
        <taxon>Mucoromycota</taxon>
        <taxon>Glomeromycotina</taxon>
        <taxon>Glomeromycetes</taxon>
        <taxon>Diversisporales</taxon>
        <taxon>Gigasporaceae</taxon>
        <taxon>Gigaspora</taxon>
    </lineage>
</organism>